<evidence type="ECO:0000256" key="1">
    <source>
        <dbReference type="ARBA" id="ARBA00000885"/>
    </source>
</evidence>
<dbReference type="PROSITE" id="PS50096">
    <property type="entry name" value="IQ"/>
    <property type="match status" value="1"/>
</dbReference>
<evidence type="ECO:0000256" key="3">
    <source>
        <dbReference type="ARBA" id="ARBA00012485"/>
    </source>
</evidence>
<organism evidence="5 6">
    <name type="scientific">Megaselia scalaris</name>
    <name type="common">Humpbacked fly</name>
    <name type="synonym">Phora scalaris</name>
    <dbReference type="NCBI Taxonomy" id="36166"/>
    <lineage>
        <taxon>Eukaryota</taxon>
        <taxon>Metazoa</taxon>
        <taxon>Ecdysozoa</taxon>
        <taxon>Arthropoda</taxon>
        <taxon>Hexapoda</taxon>
        <taxon>Insecta</taxon>
        <taxon>Pterygota</taxon>
        <taxon>Neoptera</taxon>
        <taxon>Endopterygota</taxon>
        <taxon>Diptera</taxon>
        <taxon>Brachycera</taxon>
        <taxon>Muscomorpha</taxon>
        <taxon>Platypezoidea</taxon>
        <taxon>Phoridae</taxon>
        <taxon>Megaseliini</taxon>
        <taxon>Megaselia</taxon>
    </lineage>
</organism>
<dbReference type="Pfam" id="PF00612">
    <property type="entry name" value="IQ"/>
    <property type="match status" value="1"/>
</dbReference>
<dbReference type="EMBL" id="CAQQ02155323">
    <property type="status" value="NOT_ANNOTATED_CDS"/>
    <property type="molecule type" value="Genomic_DNA"/>
</dbReference>
<dbReference type="PANTHER" id="PTHR45700">
    <property type="entry name" value="UBIQUITIN-PROTEIN LIGASE E3C"/>
    <property type="match status" value="1"/>
</dbReference>
<comment type="catalytic activity">
    <reaction evidence="1">
        <text>S-ubiquitinyl-[E2 ubiquitin-conjugating enzyme]-L-cysteine + [acceptor protein]-L-lysine = [E2 ubiquitin-conjugating enzyme]-L-cysteine + N(6)-ubiquitinyl-[acceptor protein]-L-lysine.</text>
        <dbReference type="EC" id="2.3.2.26"/>
    </reaction>
</comment>
<sequence>MMNKEQFLENLTKLREERALEKKKESSAVLIQALVRGFLSRRALEKSYLCDFDNVLTETFLDNWKEDKILSCDVFKVAIPFLMNFRIHQEKYKVRFERLCRYINISTECDIPKYNYINITLRKESSLTWIRHIKNILKICLQILDSLKPDRHSDSIALALYLHTLINLTSPKNWGILRAKGLDNMKNSFQKICCNFQGELIQKGFFDVMTNIIIKGTHREDLCLKPVTLCAIMTLCTRPIIDGNFSKNIMSLFLSTVISVPALIYNLKSHAPNCIQTLQSLNILEKILHISHDYSWFKEFSSSVAGTKTLALLANLVHLFCLEPTSSYPEMITVITILLQQIPDALSAKGVFSQYHFLLGWYTPNSNDFTQTKNIPLIKKQLELLWSTNCLKILLSDILKEINHNFERIEFVSPSSISGTNLFRRALDRSTKSHVTKSGKCWKKLDSPEVIQIAEVCNMYFMLQQHCLN</sequence>
<reference evidence="5" key="2">
    <citation type="submission" date="2015-06" db="UniProtKB">
        <authorList>
            <consortium name="EnsemblMetazoa"/>
        </authorList>
    </citation>
    <scope>IDENTIFICATION</scope>
</reference>
<protein>
    <recommendedName>
        <fullName evidence="3">HECT-type E3 ubiquitin transferase</fullName>
        <ecNumber evidence="3">2.3.2.26</ecNumber>
    </recommendedName>
</protein>
<evidence type="ECO:0000256" key="4">
    <source>
        <dbReference type="ARBA" id="ARBA00022679"/>
    </source>
</evidence>
<keyword evidence="6" id="KW-1185">Reference proteome</keyword>
<dbReference type="EC" id="2.3.2.26" evidence="3"/>
<dbReference type="Proteomes" id="UP000015102">
    <property type="component" value="Unassembled WGS sequence"/>
</dbReference>
<dbReference type="GO" id="GO:0006511">
    <property type="term" value="P:ubiquitin-dependent protein catabolic process"/>
    <property type="evidence" value="ECO:0007669"/>
    <property type="project" value="TreeGrafter"/>
</dbReference>
<dbReference type="CDD" id="cd23767">
    <property type="entry name" value="IQCD"/>
    <property type="match status" value="1"/>
</dbReference>
<comment type="pathway">
    <text evidence="2">Protein modification; protein ubiquitination.</text>
</comment>
<dbReference type="GO" id="GO:0061630">
    <property type="term" value="F:ubiquitin protein ligase activity"/>
    <property type="evidence" value="ECO:0007669"/>
    <property type="project" value="UniProtKB-EC"/>
</dbReference>
<evidence type="ECO:0000313" key="6">
    <source>
        <dbReference type="Proteomes" id="UP000015102"/>
    </source>
</evidence>
<dbReference type="AlphaFoldDB" id="T1GI62"/>
<dbReference type="SMART" id="SM00015">
    <property type="entry name" value="IQ"/>
    <property type="match status" value="1"/>
</dbReference>
<dbReference type="EnsemblMetazoa" id="MESCA003130-RA">
    <property type="protein sequence ID" value="MESCA003130-PA"/>
    <property type="gene ID" value="MESCA003130"/>
</dbReference>
<keyword evidence="4" id="KW-0808">Transferase</keyword>
<name>T1GI62_MEGSC</name>
<dbReference type="OMA" id="INISTEC"/>
<evidence type="ECO:0000256" key="2">
    <source>
        <dbReference type="ARBA" id="ARBA00004906"/>
    </source>
</evidence>
<reference evidence="6" key="1">
    <citation type="submission" date="2013-02" db="EMBL/GenBank/DDBJ databases">
        <authorList>
            <person name="Hughes D."/>
        </authorList>
    </citation>
    <scope>NUCLEOTIDE SEQUENCE</scope>
    <source>
        <strain>Durham</strain>
        <strain evidence="6">NC isolate 2 -- Noor lab</strain>
    </source>
</reference>
<dbReference type="STRING" id="36166.T1GI62"/>
<accession>T1GI62</accession>
<proteinExistence type="predicted"/>
<dbReference type="PANTHER" id="PTHR45700:SF3">
    <property type="entry name" value="UBIQUITIN-PROTEIN LIGASE E3B"/>
    <property type="match status" value="1"/>
</dbReference>
<dbReference type="InterPro" id="IPR044611">
    <property type="entry name" value="E3A/B/C-like"/>
</dbReference>
<dbReference type="HOGENOM" id="CLU_583028_0_0_1"/>
<dbReference type="GO" id="GO:0000209">
    <property type="term" value="P:protein polyubiquitination"/>
    <property type="evidence" value="ECO:0007669"/>
    <property type="project" value="InterPro"/>
</dbReference>
<dbReference type="InterPro" id="IPR000048">
    <property type="entry name" value="IQ_motif_EF-hand-BS"/>
</dbReference>
<evidence type="ECO:0000313" key="5">
    <source>
        <dbReference type="EnsemblMetazoa" id="MESCA003130-PA"/>
    </source>
</evidence>